<evidence type="ECO:0000256" key="3">
    <source>
        <dbReference type="SAM" id="SignalP"/>
    </source>
</evidence>
<evidence type="ECO:0000256" key="2">
    <source>
        <dbReference type="ARBA" id="ARBA00023180"/>
    </source>
</evidence>
<feature type="signal peptide" evidence="3">
    <location>
        <begin position="1"/>
        <end position="21"/>
    </location>
</feature>
<evidence type="ECO:0000256" key="1">
    <source>
        <dbReference type="ARBA" id="ARBA00022729"/>
    </source>
</evidence>
<dbReference type="Proteomes" id="UP000676409">
    <property type="component" value="Chromosome"/>
</dbReference>
<dbReference type="RefSeq" id="WP_211939281.1">
    <property type="nucleotide sequence ID" value="NZ_CP073078.1"/>
</dbReference>
<gene>
    <name evidence="4" type="ORF">KCG34_04935</name>
</gene>
<evidence type="ECO:0008006" key="6">
    <source>
        <dbReference type="Google" id="ProtNLM"/>
    </source>
</evidence>
<keyword evidence="5" id="KW-1185">Reference proteome</keyword>
<dbReference type="AlphaFoldDB" id="A0A975G265"/>
<protein>
    <recommendedName>
        <fullName evidence="6">Bulb-type lectin domain-containing protein</fullName>
    </recommendedName>
</protein>
<dbReference type="PANTHER" id="PTHR10680">
    <property type="entry name" value="PEPTIDYL-GLYCINE ALPHA-AMIDATING MONOOXYGENASE"/>
    <property type="match status" value="1"/>
</dbReference>
<dbReference type="SUPFAM" id="SSF101898">
    <property type="entry name" value="NHL repeat"/>
    <property type="match status" value="1"/>
</dbReference>
<dbReference type="EMBL" id="CP073078">
    <property type="protein sequence ID" value="QUD89229.1"/>
    <property type="molecule type" value="Genomic_DNA"/>
</dbReference>
<dbReference type="PROSITE" id="PS51257">
    <property type="entry name" value="PROKAR_LIPOPROTEIN"/>
    <property type="match status" value="1"/>
</dbReference>
<organism evidence="4 5">
    <name type="scientific">Phenylobacterium montanum</name>
    <dbReference type="NCBI Taxonomy" id="2823693"/>
    <lineage>
        <taxon>Bacteria</taxon>
        <taxon>Pseudomonadati</taxon>
        <taxon>Pseudomonadota</taxon>
        <taxon>Alphaproteobacteria</taxon>
        <taxon>Caulobacterales</taxon>
        <taxon>Caulobacteraceae</taxon>
        <taxon>Phenylobacterium</taxon>
    </lineage>
</organism>
<keyword evidence="2" id="KW-0325">Glycoprotein</keyword>
<proteinExistence type="predicted"/>
<evidence type="ECO:0000313" key="4">
    <source>
        <dbReference type="EMBL" id="QUD89229.1"/>
    </source>
</evidence>
<dbReference type="InterPro" id="IPR011042">
    <property type="entry name" value="6-blade_b-propeller_TolB-like"/>
</dbReference>
<dbReference type="KEGG" id="caul:KCG34_04935"/>
<evidence type="ECO:0000313" key="5">
    <source>
        <dbReference type="Proteomes" id="UP000676409"/>
    </source>
</evidence>
<dbReference type="Gene3D" id="2.120.10.30">
    <property type="entry name" value="TolB, C-terminal domain"/>
    <property type="match status" value="1"/>
</dbReference>
<reference evidence="4" key="1">
    <citation type="submission" date="2021-04" db="EMBL/GenBank/DDBJ databases">
        <title>The complete genome sequence of Caulobacter sp. S6.</title>
        <authorList>
            <person name="Tang Y."/>
            <person name="Ouyang W."/>
            <person name="Liu Q."/>
            <person name="Huang B."/>
            <person name="Guo Z."/>
            <person name="Lei P."/>
        </authorList>
    </citation>
    <scope>NUCLEOTIDE SEQUENCE</scope>
    <source>
        <strain evidence="4">S6</strain>
    </source>
</reference>
<feature type="chain" id="PRO_5037930165" description="Bulb-type lectin domain-containing protein" evidence="3">
    <location>
        <begin position="22"/>
        <end position="357"/>
    </location>
</feature>
<dbReference type="PANTHER" id="PTHR10680:SF14">
    <property type="entry name" value="PEPTIDYL-GLYCINE ALPHA-AMIDATING MONOOXYGENASE"/>
    <property type="match status" value="1"/>
</dbReference>
<keyword evidence="1 3" id="KW-0732">Signal</keyword>
<sequence>MRRSILSLGVLFASCAGLAAAAAPVLPALAPAFDKPGDILISDQFNNRVIEVDAARGAIVWHWGVGPNDLSANSAIGVNDALRVGDFTLISGTGAPPGTEPGCPSGCADNRVFFVDHAGRIVWQYGTFGVTGAGWNQLNTPVQATWTAQRTVLIADQGNQRVIEVNLAHHVIWQYGHTGEAGNGPNHLNNPNSIEELANGDLLIADESNNRAIEVNRAHVIVRTFTAGGTLNGVAFASRLPDGDTLITDANNNRIVEVNAHDQIVWSYVTNTQPGSNANPNPTRAVRLRNGNTLISDQNNHRVILVNHAGTILNQYGNLNSPGFGLYWTRQGLNAPYDAKVIGDNTGLTWFPNMDLH</sequence>
<name>A0A975G265_9CAUL</name>
<accession>A0A975G265</accession>